<reference evidence="1 2" key="1">
    <citation type="submission" date="2021-06" db="EMBL/GenBank/DDBJ databases">
        <title>Caerostris extrusa draft genome.</title>
        <authorList>
            <person name="Kono N."/>
            <person name="Arakawa K."/>
        </authorList>
    </citation>
    <scope>NUCLEOTIDE SEQUENCE [LARGE SCALE GENOMIC DNA]</scope>
</reference>
<accession>A0AAV4XFD7</accession>
<dbReference type="AlphaFoldDB" id="A0AAV4XFD7"/>
<evidence type="ECO:0000313" key="1">
    <source>
        <dbReference type="EMBL" id="GIY92945.1"/>
    </source>
</evidence>
<proteinExistence type="predicted"/>
<sequence>MKDFKCSPAKNLLGKSEYVICQLLHVSLHPWVSLSTLSPNQKQRCSSSINLPEPDGLLLLQIRRSSNLSILGSLFPF</sequence>
<organism evidence="1 2">
    <name type="scientific">Caerostris extrusa</name>
    <name type="common">Bark spider</name>
    <name type="synonym">Caerostris bankana</name>
    <dbReference type="NCBI Taxonomy" id="172846"/>
    <lineage>
        <taxon>Eukaryota</taxon>
        <taxon>Metazoa</taxon>
        <taxon>Ecdysozoa</taxon>
        <taxon>Arthropoda</taxon>
        <taxon>Chelicerata</taxon>
        <taxon>Arachnida</taxon>
        <taxon>Araneae</taxon>
        <taxon>Araneomorphae</taxon>
        <taxon>Entelegynae</taxon>
        <taxon>Araneoidea</taxon>
        <taxon>Araneidae</taxon>
        <taxon>Caerostris</taxon>
    </lineage>
</organism>
<comment type="caution">
    <text evidence="1">The sequence shown here is derived from an EMBL/GenBank/DDBJ whole genome shotgun (WGS) entry which is preliminary data.</text>
</comment>
<keyword evidence="2" id="KW-1185">Reference proteome</keyword>
<dbReference type="EMBL" id="BPLR01017605">
    <property type="protein sequence ID" value="GIY92945.1"/>
    <property type="molecule type" value="Genomic_DNA"/>
</dbReference>
<protein>
    <submittedName>
        <fullName evidence="1">Uncharacterized protein</fullName>
    </submittedName>
</protein>
<gene>
    <name evidence="1" type="ORF">CEXT_563391</name>
</gene>
<name>A0AAV4XFD7_CAEEX</name>
<dbReference type="Proteomes" id="UP001054945">
    <property type="component" value="Unassembled WGS sequence"/>
</dbReference>
<evidence type="ECO:0000313" key="2">
    <source>
        <dbReference type="Proteomes" id="UP001054945"/>
    </source>
</evidence>